<keyword evidence="2" id="KW-1185">Reference proteome</keyword>
<organism evidence="1 2">
    <name type="scientific">Adineta ricciae</name>
    <name type="common">Rotifer</name>
    <dbReference type="NCBI Taxonomy" id="249248"/>
    <lineage>
        <taxon>Eukaryota</taxon>
        <taxon>Metazoa</taxon>
        <taxon>Spiralia</taxon>
        <taxon>Gnathifera</taxon>
        <taxon>Rotifera</taxon>
        <taxon>Eurotatoria</taxon>
        <taxon>Bdelloidea</taxon>
        <taxon>Adinetida</taxon>
        <taxon>Adinetidae</taxon>
        <taxon>Adineta</taxon>
    </lineage>
</organism>
<reference evidence="1" key="1">
    <citation type="submission" date="2021-02" db="EMBL/GenBank/DDBJ databases">
        <authorList>
            <person name="Nowell W R."/>
        </authorList>
    </citation>
    <scope>NUCLEOTIDE SEQUENCE</scope>
</reference>
<name>A0A816BVV0_ADIRI</name>
<accession>A0A816BVV0</accession>
<dbReference type="Proteomes" id="UP000663828">
    <property type="component" value="Unassembled WGS sequence"/>
</dbReference>
<sequence>MLTSSHDLSLLSWNILAPCWVLKEWYPPDLNTETNGLLTLIRRKYHHASQIQVINGILGFERSEAIEIVSIASKNLRLVNVRLDCDHQVLNAKTIQSR</sequence>
<proteinExistence type="predicted"/>
<dbReference type="AlphaFoldDB" id="A0A816BVV0"/>
<comment type="caution">
    <text evidence="1">The sequence shown here is derived from an EMBL/GenBank/DDBJ whole genome shotgun (WGS) entry which is preliminary data.</text>
</comment>
<gene>
    <name evidence="1" type="ORF">XAT740_LOCUS49654</name>
</gene>
<dbReference type="EMBL" id="CAJNOR010007408">
    <property type="protein sequence ID" value="CAF1616664.1"/>
    <property type="molecule type" value="Genomic_DNA"/>
</dbReference>
<protein>
    <submittedName>
        <fullName evidence="1">Uncharacterized protein</fullName>
    </submittedName>
</protein>
<evidence type="ECO:0000313" key="1">
    <source>
        <dbReference type="EMBL" id="CAF1616664.1"/>
    </source>
</evidence>
<evidence type="ECO:0000313" key="2">
    <source>
        <dbReference type="Proteomes" id="UP000663828"/>
    </source>
</evidence>